<feature type="region of interest" description="Disordered" evidence="3">
    <location>
        <begin position="299"/>
        <end position="326"/>
    </location>
</feature>
<evidence type="ECO:0000259" key="4">
    <source>
        <dbReference type="PROSITE" id="PS50097"/>
    </source>
</evidence>
<evidence type="ECO:0000256" key="2">
    <source>
        <dbReference type="PROSITE-ProRule" id="PRU00042"/>
    </source>
</evidence>
<feature type="region of interest" description="Disordered" evidence="3">
    <location>
        <begin position="436"/>
        <end position="456"/>
    </location>
</feature>
<dbReference type="InterPro" id="IPR000210">
    <property type="entry name" value="BTB/POZ_dom"/>
</dbReference>
<dbReference type="SMART" id="SM00225">
    <property type="entry name" value="BTB"/>
    <property type="match status" value="1"/>
</dbReference>
<organism evidence="6 7">
    <name type="scientific">Chionoecetes opilio</name>
    <name type="common">Atlantic snow crab</name>
    <name type="synonym">Cancer opilio</name>
    <dbReference type="NCBI Taxonomy" id="41210"/>
    <lineage>
        <taxon>Eukaryota</taxon>
        <taxon>Metazoa</taxon>
        <taxon>Ecdysozoa</taxon>
        <taxon>Arthropoda</taxon>
        <taxon>Crustacea</taxon>
        <taxon>Multicrustacea</taxon>
        <taxon>Malacostraca</taxon>
        <taxon>Eumalacostraca</taxon>
        <taxon>Eucarida</taxon>
        <taxon>Decapoda</taxon>
        <taxon>Pleocyemata</taxon>
        <taxon>Brachyura</taxon>
        <taxon>Eubrachyura</taxon>
        <taxon>Majoidea</taxon>
        <taxon>Majidae</taxon>
        <taxon>Chionoecetes</taxon>
    </lineage>
</organism>
<dbReference type="GO" id="GO:0048513">
    <property type="term" value="P:animal organ development"/>
    <property type="evidence" value="ECO:0007669"/>
    <property type="project" value="UniProtKB-ARBA"/>
</dbReference>
<dbReference type="GO" id="GO:0048666">
    <property type="term" value="P:neuron development"/>
    <property type="evidence" value="ECO:0007669"/>
    <property type="project" value="UniProtKB-ARBA"/>
</dbReference>
<protein>
    <submittedName>
        <fullName evidence="6">Longitudinals lacking protein-like</fullName>
    </submittedName>
</protein>
<dbReference type="GO" id="GO:0008270">
    <property type="term" value="F:zinc ion binding"/>
    <property type="evidence" value="ECO:0007669"/>
    <property type="project" value="UniProtKB-KW"/>
</dbReference>
<feature type="region of interest" description="Disordered" evidence="3">
    <location>
        <begin position="188"/>
        <end position="235"/>
    </location>
</feature>
<dbReference type="OrthoDB" id="624345at2759"/>
<keyword evidence="7" id="KW-1185">Reference proteome</keyword>
<dbReference type="SMART" id="SM00355">
    <property type="entry name" value="ZnF_C2H2"/>
    <property type="match status" value="2"/>
</dbReference>
<dbReference type="SUPFAM" id="SSF54695">
    <property type="entry name" value="POZ domain"/>
    <property type="match status" value="1"/>
</dbReference>
<evidence type="ECO:0000313" key="6">
    <source>
        <dbReference type="EMBL" id="KAG0710456.1"/>
    </source>
</evidence>
<reference evidence="6" key="1">
    <citation type="submission" date="2020-07" db="EMBL/GenBank/DDBJ databases">
        <title>The High-quality genome of the commercially important snow crab, Chionoecetes opilio.</title>
        <authorList>
            <person name="Jeong J.-H."/>
            <person name="Ryu S."/>
        </authorList>
    </citation>
    <scope>NUCLEOTIDE SEQUENCE</scope>
    <source>
        <strain evidence="6">MADBK_172401_WGS</strain>
        <tissue evidence="6">Digestive gland</tissue>
    </source>
</reference>
<evidence type="ECO:0000313" key="7">
    <source>
        <dbReference type="Proteomes" id="UP000770661"/>
    </source>
</evidence>
<dbReference type="InterPro" id="IPR036236">
    <property type="entry name" value="Znf_C2H2_sf"/>
</dbReference>
<evidence type="ECO:0000259" key="5">
    <source>
        <dbReference type="PROSITE" id="PS50157"/>
    </source>
</evidence>
<dbReference type="Proteomes" id="UP000770661">
    <property type="component" value="Unassembled WGS sequence"/>
</dbReference>
<name>A0A8J4XQ94_CHIOP</name>
<dbReference type="PANTHER" id="PTHR23110">
    <property type="entry name" value="BTB DOMAIN TRANSCRIPTION FACTOR"/>
    <property type="match status" value="1"/>
</dbReference>
<dbReference type="Gene3D" id="3.30.160.60">
    <property type="entry name" value="Classic Zinc Finger"/>
    <property type="match status" value="1"/>
</dbReference>
<dbReference type="GO" id="GO:0003006">
    <property type="term" value="P:developmental process involved in reproduction"/>
    <property type="evidence" value="ECO:0007669"/>
    <property type="project" value="UniProtKB-ARBA"/>
</dbReference>
<dbReference type="EMBL" id="JACEEZ010024172">
    <property type="protein sequence ID" value="KAG0710456.1"/>
    <property type="molecule type" value="Genomic_DNA"/>
</dbReference>
<dbReference type="AlphaFoldDB" id="A0A8J4XQ94"/>
<keyword evidence="2" id="KW-0863">Zinc-finger</keyword>
<dbReference type="PROSITE" id="PS50157">
    <property type="entry name" value="ZINC_FINGER_C2H2_2"/>
    <property type="match status" value="1"/>
</dbReference>
<dbReference type="GO" id="GO:0006357">
    <property type="term" value="P:regulation of transcription by RNA polymerase II"/>
    <property type="evidence" value="ECO:0007669"/>
    <property type="project" value="TreeGrafter"/>
</dbReference>
<evidence type="ECO:0000256" key="3">
    <source>
        <dbReference type="SAM" id="MobiDB-lite"/>
    </source>
</evidence>
<dbReference type="InterPro" id="IPR013087">
    <property type="entry name" value="Znf_C2H2_type"/>
</dbReference>
<feature type="domain" description="C2H2-type" evidence="5">
    <location>
        <begin position="339"/>
        <end position="367"/>
    </location>
</feature>
<feature type="domain" description="BTB" evidence="4">
    <location>
        <begin position="50"/>
        <end position="115"/>
    </location>
</feature>
<keyword evidence="1" id="KW-0539">Nucleus</keyword>
<gene>
    <name evidence="6" type="primary">lolal_1</name>
    <name evidence="6" type="ORF">GWK47_022729</name>
</gene>
<dbReference type="CDD" id="cd18315">
    <property type="entry name" value="BTB_POZ_BAB-like"/>
    <property type="match status" value="1"/>
</dbReference>
<dbReference type="Pfam" id="PF00651">
    <property type="entry name" value="BTB"/>
    <property type="match status" value="1"/>
</dbReference>
<keyword evidence="2" id="KW-0479">Metal-binding</keyword>
<dbReference type="PROSITE" id="PS50097">
    <property type="entry name" value="BTB"/>
    <property type="match status" value="1"/>
</dbReference>
<sequence length="456" mass="50650">MNNKSRVSSGAYQARGTMGGSDMQFCLRWNNFGTTMTAALHTLHEGGDFVDVTLAADGMQLKAHKLILSACSPYFRDILKNNPCPHPVIILRDVPIEDLEAVLAFMYEGQVNVSQTRLHTFMKLAEALQVRGLTDTQNTRARIEKEMLQDLLPGSEVANSNPVVAAAAAAVAAAVSSASEITVPIVSHTNTRPPHTRSRAQESPPPTAKRRRPSPGQERRATGEEDHTFQDHADIKRDIRNLLEVKLEPDEYPEDELEQEPPPPPPEVSFMEHQPDVSLKSLGVATTSASMASGYISHQPSEKATHHMIPRRNSHEKTSSHLNLQPEFPQDPSCQNLPYPCPFCEKAYTSWGFRRRHIKGYHTSSPELPCKWCFTILASHQDWAEHVARRHNLAVGDARNGLLILEEAHMVLQIAQPTRIDSLMELIKNKKVAKVEDTPAKEAEQSQSKEAGKGSK</sequence>
<dbReference type="GO" id="GO:0005634">
    <property type="term" value="C:nucleus"/>
    <property type="evidence" value="ECO:0007669"/>
    <property type="project" value="TreeGrafter"/>
</dbReference>
<proteinExistence type="predicted"/>
<dbReference type="Gene3D" id="3.30.710.10">
    <property type="entry name" value="Potassium Channel Kv1.1, Chain A"/>
    <property type="match status" value="1"/>
</dbReference>
<accession>A0A8J4XQ94</accession>
<dbReference type="InterPro" id="IPR011333">
    <property type="entry name" value="SKP1/BTB/POZ_sf"/>
</dbReference>
<feature type="compositionally biased region" description="Basic and acidic residues" evidence="3">
    <location>
        <begin position="217"/>
        <end position="235"/>
    </location>
</feature>
<keyword evidence="2" id="KW-0862">Zinc</keyword>
<comment type="caution">
    <text evidence="6">The sequence shown here is derived from an EMBL/GenBank/DDBJ whole genome shotgun (WGS) entry which is preliminary data.</text>
</comment>
<dbReference type="PANTHER" id="PTHR23110:SF98">
    <property type="entry name" value="PRE-LOLA-G, ISOFORM C-RELATED"/>
    <property type="match status" value="1"/>
</dbReference>
<dbReference type="SUPFAM" id="SSF57667">
    <property type="entry name" value="beta-beta-alpha zinc fingers"/>
    <property type="match status" value="1"/>
</dbReference>
<dbReference type="PROSITE" id="PS00028">
    <property type="entry name" value="ZINC_FINGER_C2H2_1"/>
    <property type="match status" value="1"/>
</dbReference>
<dbReference type="InterPro" id="IPR051095">
    <property type="entry name" value="Dros_DevTransReg"/>
</dbReference>
<evidence type="ECO:0000256" key="1">
    <source>
        <dbReference type="ARBA" id="ARBA00023242"/>
    </source>
</evidence>
<feature type="region of interest" description="Disordered" evidence="3">
    <location>
        <begin position="251"/>
        <end position="271"/>
    </location>
</feature>